<keyword evidence="3 6" id="KW-0479">Metal-binding</keyword>
<dbReference type="SFLD" id="SFLDG01082">
    <property type="entry name" value="B12-binding_domain_containing"/>
    <property type="match status" value="1"/>
</dbReference>
<dbReference type="STRING" id="626937.HMPREF3293_02195"/>
<dbReference type="SFLD" id="SFLDS00029">
    <property type="entry name" value="Radical_SAM"/>
    <property type="match status" value="1"/>
</dbReference>
<reference evidence="8 9" key="1">
    <citation type="submission" date="2016-02" db="EMBL/GenBank/DDBJ databases">
        <authorList>
            <person name="Wen L."/>
            <person name="He K."/>
            <person name="Yang H."/>
        </authorList>
    </citation>
    <scope>NUCLEOTIDE SEQUENCE [LARGE SCALE GENOMIC DNA]</scope>
    <source>
        <strain evidence="8 9">DSM 22607</strain>
    </source>
</reference>
<proteinExistence type="inferred from homology"/>
<dbReference type="GO" id="GO:0003824">
    <property type="term" value="F:catalytic activity"/>
    <property type="evidence" value="ECO:0007669"/>
    <property type="project" value="InterPro"/>
</dbReference>
<keyword evidence="1 6" id="KW-0004">4Fe-4S</keyword>
<dbReference type="PATRIC" id="fig|626937.4.peg.2163"/>
<evidence type="ECO:0000256" key="6">
    <source>
        <dbReference type="HAMAP-Rule" id="MF_01251"/>
    </source>
</evidence>
<evidence type="ECO:0000256" key="5">
    <source>
        <dbReference type="ARBA" id="ARBA00023014"/>
    </source>
</evidence>
<dbReference type="InterPro" id="IPR022946">
    <property type="entry name" value="UPF0313"/>
</dbReference>
<dbReference type="Pfam" id="PF11842">
    <property type="entry name" value="DUF3362"/>
    <property type="match status" value="1"/>
</dbReference>
<dbReference type="InterPro" id="IPR058240">
    <property type="entry name" value="rSAM_sf"/>
</dbReference>
<dbReference type="InterPro" id="IPR013704">
    <property type="entry name" value="UPF0313_N"/>
</dbReference>
<dbReference type="PANTHER" id="PTHR32331">
    <property type="entry name" value="UPF0313 PROTEIN YGIQ"/>
    <property type="match status" value="1"/>
</dbReference>
<dbReference type="GO" id="GO:0005506">
    <property type="term" value="F:iron ion binding"/>
    <property type="evidence" value="ECO:0007669"/>
    <property type="project" value="UniProtKB-UniRule"/>
</dbReference>
<dbReference type="Pfam" id="PF04055">
    <property type="entry name" value="Radical_SAM"/>
    <property type="match status" value="1"/>
</dbReference>
<dbReference type="SUPFAM" id="SSF102114">
    <property type="entry name" value="Radical SAM enzymes"/>
    <property type="match status" value="1"/>
</dbReference>
<dbReference type="SMART" id="SM00729">
    <property type="entry name" value="Elp3"/>
    <property type="match status" value="1"/>
</dbReference>
<evidence type="ECO:0000313" key="8">
    <source>
        <dbReference type="EMBL" id="KXK64946.1"/>
    </source>
</evidence>
<feature type="domain" description="Radical SAM core" evidence="7">
    <location>
        <begin position="292"/>
        <end position="561"/>
    </location>
</feature>
<feature type="binding site" evidence="6">
    <location>
        <position position="310"/>
    </location>
    <ligand>
        <name>[4Fe-4S] cluster</name>
        <dbReference type="ChEBI" id="CHEBI:49883"/>
        <note>4Fe-4S-S-AdoMet</note>
    </ligand>
</feature>
<keyword evidence="2 6" id="KW-0949">S-adenosyl-L-methionine</keyword>
<protein>
    <submittedName>
        <fullName evidence="8">Putative radical SAM protein YgiQ</fullName>
    </submittedName>
</protein>
<dbReference type="EMBL" id="LSZW01000063">
    <property type="protein sequence ID" value="KXK64946.1"/>
    <property type="molecule type" value="Genomic_DNA"/>
</dbReference>
<dbReference type="SFLD" id="SFLDG01069">
    <property type="entry name" value="UPF0313"/>
    <property type="match status" value="1"/>
</dbReference>
<feature type="binding site" evidence="6">
    <location>
        <position position="313"/>
    </location>
    <ligand>
        <name>[4Fe-4S] cluster</name>
        <dbReference type="ChEBI" id="CHEBI:49883"/>
        <note>4Fe-4S-S-AdoMet</note>
    </ligand>
</feature>
<dbReference type="InterPro" id="IPR007197">
    <property type="entry name" value="rSAM"/>
</dbReference>
<evidence type="ECO:0000256" key="4">
    <source>
        <dbReference type="ARBA" id="ARBA00023004"/>
    </source>
</evidence>
<evidence type="ECO:0000259" key="7">
    <source>
        <dbReference type="PROSITE" id="PS51918"/>
    </source>
</evidence>
<gene>
    <name evidence="8" type="ORF">HMPREF3293_02195</name>
</gene>
<dbReference type="InterPro" id="IPR023404">
    <property type="entry name" value="rSAM_horseshoe"/>
</dbReference>
<dbReference type="RefSeq" id="WP_066518549.1">
    <property type="nucleotide sequence ID" value="NZ_CABMOF010000001.1"/>
</dbReference>
<accession>A0A136Q334</accession>
<evidence type="ECO:0000313" key="9">
    <source>
        <dbReference type="Proteomes" id="UP000070366"/>
    </source>
</evidence>
<dbReference type="HAMAP" id="MF_01251">
    <property type="entry name" value="UPF0313"/>
    <property type="match status" value="1"/>
</dbReference>
<dbReference type="Gene3D" id="3.80.30.20">
    <property type="entry name" value="tm_1862 like domain"/>
    <property type="match status" value="1"/>
</dbReference>
<dbReference type="PANTHER" id="PTHR32331:SF0">
    <property type="entry name" value="UPF0313 PROTEIN YGIQ"/>
    <property type="match status" value="1"/>
</dbReference>
<evidence type="ECO:0000256" key="3">
    <source>
        <dbReference type="ARBA" id="ARBA00022723"/>
    </source>
</evidence>
<dbReference type="NCBIfam" id="TIGR03904">
    <property type="entry name" value="SAM_YgiQ"/>
    <property type="match status" value="1"/>
</dbReference>
<dbReference type="AlphaFoldDB" id="A0A136Q334"/>
<comment type="cofactor">
    <cofactor evidence="6">
        <name>[4Fe-4S] cluster</name>
        <dbReference type="ChEBI" id="CHEBI:49883"/>
    </cofactor>
    <text evidence="6">Binds 1 [4Fe-4S] cluster. The cluster is coordinated with 3 cysteines and an exchangeable S-adenosyl-L-methionine.</text>
</comment>
<dbReference type="GO" id="GO:0051539">
    <property type="term" value="F:4 iron, 4 sulfur cluster binding"/>
    <property type="evidence" value="ECO:0007669"/>
    <property type="project" value="UniProtKB-KW"/>
</dbReference>
<feature type="binding site" evidence="6">
    <location>
        <position position="306"/>
    </location>
    <ligand>
        <name>[4Fe-4S] cluster</name>
        <dbReference type="ChEBI" id="CHEBI:49883"/>
        <note>4Fe-4S-S-AdoMet</note>
    </ligand>
</feature>
<sequence>MIVCMNDGFLPVSKADMEKNGIEQLDFVLVTGDAYVDHPSFAHAIISRYLAAHGYSVGIIAQPSWKSFGDFKRLGRPRLGFLISAGNMDSMVNLYSVTKHRRAKDMYSPGGKTGKRPERSTVVYAKRIREAYGNVPVIIGGIEASLRRFAHYDYWDNEVKPSILIESGADILVYGMGERPIIEIAEALDGGLAAQDITYVEGTSYFTPTLERVYEYMELPSFRQVRADKKVYAQAFMTEMRNRKEALVQKHEKGFVVQNVPSKPLDQKELDFVYSLPYMRAAHPMYQKPIPALDEVKFSVTATRGCIGACAFCALFYHQGKDVAWRSIKSVVDEIKQLTLDTEFKGYIHDVGGPTANFYGVTCTNPKGRCTARRCLTPEKCRYLKENHAEYVRLLRKVRTVNGVKKVFVRSGIRYDYALLDKSGEFVKELAVHHVSGQLKLAPEHVSPDVLKLMGKPEIEKYQRFCQKFAAASKRAGKKQYVLPYFMSSHPGSTMMDAVRLAEFIRDTGFMPEQAQDFYPTPGTLATCMYYTGLDPETGKKVYVAKSTEEKSMQRALIQYKNPKNHRIVKKALRKAERDDLIGNGKKKLVRD</sequence>
<dbReference type="InterPro" id="IPR006638">
    <property type="entry name" value="Elp3/MiaA/NifB-like_rSAM"/>
</dbReference>
<dbReference type="Pfam" id="PF08497">
    <property type="entry name" value="Radical_SAM_N"/>
    <property type="match status" value="1"/>
</dbReference>
<evidence type="ECO:0000256" key="1">
    <source>
        <dbReference type="ARBA" id="ARBA00022485"/>
    </source>
</evidence>
<comment type="caution">
    <text evidence="8">The sequence shown here is derived from an EMBL/GenBank/DDBJ whole genome shotgun (WGS) entry which is preliminary data.</text>
</comment>
<dbReference type="InterPro" id="IPR024560">
    <property type="entry name" value="UPF0313_C"/>
</dbReference>
<dbReference type="Proteomes" id="UP000070366">
    <property type="component" value="Unassembled WGS sequence"/>
</dbReference>
<keyword evidence="4 6" id="KW-0408">Iron</keyword>
<keyword evidence="5 6" id="KW-0411">Iron-sulfur</keyword>
<evidence type="ECO:0000256" key="2">
    <source>
        <dbReference type="ARBA" id="ARBA00022691"/>
    </source>
</evidence>
<organism evidence="8 9">
    <name type="scientific">Christensenella minuta</name>
    <dbReference type="NCBI Taxonomy" id="626937"/>
    <lineage>
        <taxon>Bacteria</taxon>
        <taxon>Bacillati</taxon>
        <taxon>Bacillota</taxon>
        <taxon>Clostridia</taxon>
        <taxon>Christensenellales</taxon>
        <taxon>Christensenellaceae</taxon>
        <taxon>Christensenella</taxon>
    </lineage>
</organism>
<keyword evidence="9" id="KW-1185">Reference proteome</keyword>
<comment type="similarity">
    <text evidence="6">Belongs to the UPF0313 family.</text>
</comment>
<dbReference type="PROSITE" id="PS51918">
    <property type="entry name" value="RADICAL_SAM"/>
    <property type="match status" value="1"/>
</dbReference>
<name>A0A136Q334_9FIRM</name>